<dbReference type="Proteomes" id="UP000199695">
    <property type="component" value="Unassembled WGS sequence"/>
</dbReference>
<evidence type="ECO:0000313" key="9">
    <source>
        <dbReference type="Proteomes" id="UP000199695"/>
    </source>
</evidence>
<evidence type="ECO:0000256" key="1">
    <source>
        <dbReference type="ARBA" id="ARBA00001231"/>
    </source>
</evidence>
<feature type="domain" description="Glycoside hydrolase family 3 N-terminal" evidence="6">
    <location>
        <begin position="2"/>
        <end position="275"/>
    </location>
</feature>
<dbReference type="InterPro" id="IPR050226">
    <property type="entry name" value="NagZ_Beta-hexosaminidase"/>
</dbReference>
<dbReference type="RefSeq" id="WP_089967272.1">
    <property type="nucleotide sequence ID" value="NZ_FOCQ01000006.1"/>
</dbReference>
<dbReference type="InterPro" id="IPR036881">
    <property type="entry name" value="Glyco_hydro_3_C_sf"/>
</dbReference>
<keyword evidence="9" id="KW-1185">Reference proteome</keyword>
<evidence type="ECO:0000256" key="2">
    <source>
        <dbReference type="ARBA" id="ARBA00005336"/>
    </source>
</evidence>
<evidence type="ECO:0000259" key="7">
    <source>
        <dbReference type="Pfam" id="PF21566"/>
    </source>
</evidence>
<dbReference type="EMBL" id="FOCQ01000006">
    <property type="protein sequence ID" value="SEN14621.1"/>
    <property type="molecule type" value="Genomic_DNA"/>
</dbReference>
<dbReference type="Gene3D" id="3.40.50.1700">
    <property type="entry name" value="Glycoside hydrolase family 3 C-terminal domain"/>
    <property type="match status" value="1"/>
</dbReference>
<dbReference type="EC" id="3.2.1.52" evidence="3"/>
<gene>
    <name evidence="8" type="ORF">SAMN05444955_106139</name>
</gene>
<dbReference type="SUPFAM" id="SSF51445">
    <property type="entry name" value="(Trans)glycosidases"/>
    <property type="match status" value="1"/>
</dbReference>
<name>A0A1H8E4W6_9BACL</name>
<organism evidence="8 9">
    <name type="scientific">Lihuaxuella thermophila</name>
    <dbReference type="NCBI Taxonomy" id="1173111"/>
    <lineage>
        <taxon>Bacteria</taxon>
        <taxon>Bacillati</taxon>
        <taxon>Bacillota</taxon>
        <taxon>Bacilli</taxon>
        <taxon>Bacillales</taxon>
        <taxon>Thermoactinomycetaceae</taxon>
        <taxon>Lihuaxuella</taxon>
    </lineage>
</organism>
<dbReference type="AlphaFoldDB" id="A0A1H8E4W6"/>
<dbReference type="PANTHER" id="PTHR30480">
    <property type="entry name" value="BETA-HEXOSAMINIDASE-RELATED"/>
    <property type="match status" value="1"/>
</dbReference>
<dbReference type="PANTHER" id="PTHR30480:SF13">
    <property type="entry name" value="BETA-HEXOSAMINIDASE"/>
    <property type="match status" value="1"/>
</dbReference>
<dbReference type="OrthoDB" id="9805821at2"/>
<dbReference type="InterPro" id="IPR019800">
    <property type="entry name" value="Glyco_hydro_3_AS"/>
</dbReference>
<evidence type="ECO:0000256" key="4">
    <source>
        <dbReference type="ARBA" id="ARBA00022801"/>
    </source>
</evidence>
<dbReference type="Pfam" id="PF00933">
    <property type="entry name" value="Glyco_hydro_3"/>
    <property type="match status" value="1"/>
</dbReference>
<dbReference type="GO" id="GO:0005975">
    <property type="term" value="P:carbohydrate metabolic process"/>
    <property type="evidence" value="ECO:0007669"/>
    <property type="project" value="InterPro"/>
</dbReference>
<proteinExistence type="inferred from homology"/>
<keyword evidence="4" id="KW-0378">Hydrolase</keyword>
<dbReference type="PROSITE" id="PS00775">
    <property type="entry name" value="GLYCOSYL_HYDROL_F3"/>
    <property type="match status" value="1"/>
</dbReference>
<evidence type="ECO:0000313" key="8">
    <source>
        <dbReference type="EMBL" id="SEN14621.1"/>
    </source>
</evidence>
<dbReference type="InterPro" id="IPR001764">
    <property type="entry name" value="Glyco_hydro_3_N"/>
</dbReference>
<accession>A0A1H8E4W6</accession>
<sequence length="470" mass="52719">MKNLTTSIQQAYEENSLKLPVIFSADQETGTLSVFGSLVTEFPGNMALAAADDLQLTRAQGQVVGWELSGMGINHLLAPVADVNLEANNPVIGVRSFGDDPHRVGEQCLNYAEGVRLGGVASCAKHFPGHGNTKTDTHSGFAINDTDLPTLYRTEFLPFQQMVSRHIDSVMVSHVIFSQLDSRPSSLSKTVISGLLRGKMGYGGLVISDDLAMGAIRGTRSAGEAVLQFILAGGDIAYIHDGRSSIEEAFHHLMLAWKRGKLKEERINQSVARILLFKQKMIEYNRNRRKPVEDSRHLSRKISERSVTLLRDPHKLLPVERQARMLLMMPRPRNLTEADTSGEQKNRLYPCLREFFPDVRLVEFDLEEEWDPTRLNEAAQDRDLIVFCTVNAHRFPAQIRWINHLQNRYPLIAVMLRDPYDAQLMSRDTTVIAAYSITDEQMKTLAKQLRGVLPFTGKCPVRISGGDKRV</sequence>
<feature type="domain" description="Beta-N-acetylglucosaminidase C-terminal" evidence="7">
    <location>
        <begin position="326"/>
        <end position="433"/>
    </location>
</feature>
<dbReference type="InterPro" id="IPR017853">
    <property type="entry name" value="GH"/>
</dbReference>
<dbReference type="STRING" id="1173111.SAMN05444955_106139"/>
<dbReference type="InterPro" id="IPR036962">
    <property type="entry name" value="Glyco_hydro_3_N_sf"/>
</dbReference>
<keyword evidence="5" id="KW-0326">Glycosidase</keyword>
<protein>
    <recommendedName>
        <fullName evidence="3">beta-N-acetylhexosaminidase</fullName>
        <ecNumber evidence="3">3.2.1.52</ecNumber>
    </recommendedName>
</protein>
<reference evidence="8 9" key="1">
    <citation type="submission" date="2016-10" db="EMBL/GenBank/DDBJ databases">
        <authorList>
            <person name="de Groot N.N."/>
        </authorList>
    </citation>
    <scope>NUCLEOTIDE SEQUENCE [LARGE SCALE GENOMIC DNA]</scope>
    <source>
        <strain evidence="8 9">DSM 46701</strain>
    </source>
</reference>
<comment type="catalytic activity">
    <reaction evidence="1">
        <text>Hydrolysis of terminal non-reducing N-acetyl-D-hexosamine residues in N-acetyl-beta-D-hexosaminides.</text>
        <dbReference type="EC" id="3.2.1.52"/>
    </reaction>
</comment>
<dbReference type="Gene3D" id="3.20.20.300">
    <property type="entry name" value="Glycoside hydrolase, family 3, N-terminal domain"/>
    <property type="match status" value="1"/>
</dbReference>
<dbReference type="GO" id="GO:0009254">
    <property type="term" value="P:peptidoglycan turnover"/>
    <property type="evidence" value="ECO:0007669"/>
    <property type="project" value="TreeGrafter"/>
</dbReference>
<evidence type="ECO:0000256" key="3">
    <source>
        <dbReference type="ARBA" id="ARBA00012663"/>
    </source>
</evidence>
<evidence type="ECO:0000259" key="6">
    <source>
        <dbReference type="Pfam" id="PF00933"/>
    </source>
</evidence>
<comment type="similarity">
    <text evidence="2">Belongs to the glycosyl hydrolase 3 family.</text>
</comment>
<evidence type="ECO:0000256" key="5">
    <source>
        <dbReference type="ARBA" id="ARBA00023295"/>
    </source>
</evidence>
<dbReference type="InterPro" id="IPR049018">
    <property type="entry name" value="NagA_C"/>
</dbReference>
<dbReference type="Pfam" id="PF21566">
    <property type="entry name" value="NagA_C"/>
    <property type="match status" value="1"/>
</dbReference>
<dbReference type="GO" id="GO:0004563">
    <property type="term" value="F:beta-N-acetylhexosaminidase activity"/>
    <property type="evidence" value="ECO:0007669"/>
    <property type="project" value="UniProtKB-EC"/>
</dbReference>
<dbReference type="PRINTS" id="PR00133">
    <property type="entry name" value="GLHYDRLASE3"/>
</dbReference>